<protein>
    <submittedName>
        <fullName evidence="1">Uncharacterized protein</fullName>
    </submittedName>
</protein>
<evidence type="ECO:0000313" key="1">
    <source>
        <dbReference type="EMBL" id="KAJ0170634.1"/>
    </source>
</evidence>
<keyword evidence="2" id="KW-1185">Reference proteome</keyword>
<comment type="caution">
    <text evidence="1">The sequence shown here is derived from an EMBL/GenBank/DDBJ whole genome shotgun (WGS) entry which is preliminary data.</text>
</comment>
<sequence length="795" mass="93374">MADDFNFSLLHRKGCIKTYPPPKNKAFNKFDMQKVKEEIQGKIQGEIQEEVQELQEEIQEEYSEFEEKRKPLTTKNAVRLLLHGALKSDVCRYCLNVTKPLSELDQIMQVATKGTLFKVTIRDMVASFYPIQVRDDRNFPNKICDECLDSTIKAYLFTQQCEQAERALHNCFDDIYEKVEKLDPIEIIKKRGRRKVNPNHNIIYAEHENVINYAQPIINLVNTSSETLTPENAVTELECLKCSQVLPNIESLLNHEKGHPTTMWYNCRMCGKAFLKRHQIKKHFQSHLSDKPKTTTDNSFVCKECDSVYEKHTEYLQHIEKHKFKIVMEHLLERKMDKLCSICLTKGRGMVDMEKMICLHGGNPNLSGDQSLYSILASTLPDMNNLDNYTGTKICEKCLNQAINAYVFTNQFLFNKARLDTCVTLMLQNLNELKNPENNIFVEISQNTVLPIQDEIDDIYICDKDEIIDETKIKIDVLEDEFRTEIDNLDMKENSATETIKTHTKYNLLNGIQTHSNSLNVCSEFLAFKSKPKKVARVKYTCSICNKHFITDYHLKNHVIKHINRKVTCKLCLKQFESKFHLYEHNKMEHKLKVDYETCNQCGRAFNKRKKLKKHLKSHLKILCELCNKVFGSQKFYNVHMQRHKYKLNRYKQKHVLNCSFCEKEFVGNNELYCHINKEHIQIKPYDCDMCEKQFYTAKDLRYHKKIHGLFSKEICVFCNKELKCRRQLVYHVWEHLGVTPFSCQVCRQAFHTKSKLRLHMKVYHGGNFCCAFCKKVFLTKFGLKEHVNKAHSFI</sequence>
<evidence type="ECO:0000313" key="2">
    <source>
        <dbReference type="Proteomes" id="UP000824533"/>
    </source>
</evidence>
<name>A0ACC1CGQ7_9NEOP</name>
<accession>A0ACC1CGQ7</accession>
<gene>
    <name evidence="1" type="ORF">K1T71_014005</name>
</gene>
<organism evidence="1 2">
    <name type="scientific">Dendrolimus kikuchii</name>
    <dbReference type="NCBI Taxonomy" id="765133"/>
    <lineage>
        <taxon>Eukaryota</taxon>
        <taxon>Metazoa</taxon>
        <taxon>Ecdysozoa</taxon>
        <taxon>Arthropoda</taxon>
        <taxon>Hexapoda</taxon>
        <taxon>Insecta</taxon>
        <taxon>Pterygota</taxon>
        <taxon>Neoptera</taxon>
        <taxon>Endopterygota</taxon>
        <taxon>Lepidoptera</taxon>
        <taxon>Glossata</taxon>
        <taxon>Ditrysia</taxon>
        <taxon>Bombycoidea</taxon>
        <taxon>Lasiocampidae</taxon>
        <taxon>Dendrolimus</taxon>
    </lineage>
</organism>
<dbReference type="EMBL" id="CM034413">
    <property type="protein sequence ID" value="KAJ0170634.1"/>
    <property type="molecule type" value="Genomic_DNA"/>
</dbReference>
<reference evidence="1 2" key="1">
    <citation type="journal article" date="2021" name="Front. Genet.">
        <title>Chromosome-Level Genome Assembly Reveals Significant Gene Expansion in the Toll and IMD Signaling Pathways of Dendrolimus kikuchii.</title>
        <authorList>
            <person name="Zhou J."/>
            <person name="Wu P."/>
            <person name="Xiong Z."/>
            <person name="Liu N."/>
            <person name="Zhao N."/>
            <person name="Ji M."/>
            <person name="Qiu Y."/>
            <person name="Yang B."/>
        </authorList>
    </citation>
    <scope>NUCLEOTIDE SEQUENCE [LARGE SCALE GENOMIC DNA]</scope>
    <source>
        <strain evidence="1">Ann1</strain>
    </source>
</reference>
<proteinExistence type="predicted"/>
<dbReference type="Proteomes" id="UP000824533">
    <property type="component" value="Linkage Group LG27"/>
</dbReference>